<dbReference type="Gene3D" id="3.40.50.720">
    <property type="entry name" value="NAD(P)-binding Rossmann-like Domain"/>
    <property type="match status" value="1"/>
</dbReference>
<dbReference type="PANTHER" id="PTHR23309">
    <property type="entry name" value="3-HYDROXYACYL-COA DEHYROGENASE"/>
    <property type="match status" value="1"/>
</dbReference>
<keyword evidence="8" id="KW-0576">Peroxisome</keyword>
<protein>
    <submittedName>
        <fullName evidence="15">3-hydroxyacyl-CoA dehydrogenase</fullName>
    </submittedName>
</protein>
<keyword evidence="11" id="KW-0511">Multifunctional enzyme</keyword>
<evidence type="ECO:0000313" key="15">
    <source>
        <dbReference type="EMBL" id="NIX75883.1"/>
    </source>
</evidence>
<feature type="domain" description="3-hydroxyacyl-CoA dehydrogenase NAD binding" evidence="14">
    <location>
        <begin position="290"/>
        <end position="466"/>
    </location>
</feature>
<keyword evidence="16" id="KW-1185">Reference proteome</keyword>
<proteinExistence type="predicted"/>
<dbReference type="InterPro" id="IPR008927">
    <property type="entry name" value="6-PGluconate_DH-like_C_sf"/>
</dbReference>
<keyword evidence="4" id="KW-0442">Lipid degradation</keyword>
<dbReference type="InterPro" id="IPR029045">
    <property type="entry name" value="ClpP/crotonase-like_dom_sf"/>
</dbReference>
<comment type="pathway">
    <text evidence="2">Lipid metabolism; fatty acid beta-oxidation.</text>
</comment>
<keyword evidence="5" id="KW-0560">Oxidoreductase</keyword>
<dbReference type="EMBL" id="JAATJS010000002">
    <property type="protein sequence ID" value="NIX75883.1"/>
    <property type="molecule type" value="Genomic_DNA"/>
</dbReference>
<evidence type="ECO:0000256" key="4">
    <source>
        <dbReference type="ARBA" id="ARBA00022963"/>
    </source>
</evidence>
<keyword evidence="6" id="KW-0520">NAD</keyword>
<dbReference type="InterPro" id="IPR006108">
    <property type="entry name" value="3HC_DH_C"/>
</dbReference>
<keyword evidence="3" id="KW-0276">Fatty acid metabolism</keyword>
<evidence type="ECO:0000256" key="12">
    <source>
        <dbReference type="ARBA" id="ARBA00049556"/>
    </source>
</evidence>
<evidence type="ECO:0000256" key="5">
    <source>
        <dbReference type="ARBA" id="ARBA00023002"/>
    </source>
</evidence>
<dbReference type="Pfam" id="PF00378">
    <property type="entry name" value="ECH_1"/>
    <property type="match status" value="1"/>
</dbReference>
<comment type="caution">
    <text evidence="15">The sequence shown here is derived from an EMBL/GenBank/DDBJ whole genome shotgun (WGS) entry which is preliminary data.</text>
</comment>
<evidence type="ECO:0000256" key="8">
    <source>
        <dbReference type="ARBA" id="ARBA00023140"/>
    </source>
</evidence>
<sequence>MPVSISREGVVAIVTVDNPPVNALAQPVRQALWDTVEALDADASVHSVVLICAGRTFIAGADVSEFGRPPMPPHLPDLVSRIEAATKPWIAAIHGSALGGGFEIALGCRFRVALASASIGLPEVTLGIVPGAGGTVRTPRLAGVEAAIDLVTTGKPIRAPRAKALGLVDAIYEEDLLAAAISFAENVVTRQWPASARERLLTPQPTSFWEENERAVAKRSRGEDAPLRALACIRQATESDFSSALAFEREIFLTLRGSAQATALRHVFFAERAASRPAELKGVEPRPIRQVGVIGGGTMGAGIAATLRDAGLPVVLIERDEAALQRGLANLRGIFEAAAKRGRIAADDVNERMAGVTGSTDETYLSHADMVIEAVFEDLAVKKSVFARLGEVCRPDAILATNTSYLDPQLIAAELVGPERFIGLHFFSPAQIMKLLEIVPTADTAPQAVATGFALARMLGKIPVRAGICDGFIGNRLLKTTRMQAERVLLSGGSPSQVDAAMRAFGMSMGPFEAQDLAGLDIAAFQRKAARGRGEAPFAPVAERLCALGRFGQKAGGGWYDYGTGSRQPQPSNVVADHIAAAAAEAGLAPRSWSNADIVDAIVLPMVNEGAKILEDRVALRPADIDLVEIHGYGFPRWRGGLMHWAEARGLPDVVGMLDRLAELKLAEPVCELLRCSTVTGRLPTSYLRRSS</sequence>
<keyword evidence="7" id="KW-0443">Lipid metabolism</keyword>
<dbReference type="InterPro" id="IPR036291">
    <property type="entry name" value="NAD(P)-bd_dom_sf"/>
</dbReference>
<dbReference type="SUPFAM" id="SSF51735">
    <property type="entry name" value="NAD(P)-binding Rossmann-fold domains"/>
    <property type="match status" value="1"/>
</dbReference>
<feature type="domain" description="3-hydroxyacyl-CoA dehydrogenase C-terminal" evidence="13">
    <location>
        <begin position="471"/>
        <end position="562"/>
    </location>
</feature>
<evidence type="ECO:0000256" key="10">
    <source>
        <dbReference type="ARBA" id="ARBA00023239"/>
    </source>
</evidence>
<evidence type="ECO:0000256" key="1">
    <source>
        <dbReference type="ARBA" id="ARBA00004275"/>
    </source>
</evidence>
<dbReference type="InterPro" id="IPR001753">
    <property type="entry name" value="Enoyl-CoA_hydra/iso"/>
</dbReference>
<dbReference type="Pfam" id="PF02737">
    <property type="entry name" value="3HCDH_N"/>
    <property type="match status" value="1"/>
</dbReference>
<evidence type="ECO:0000256" key="7">
    <source>
        <dbReference type="ARBA" id="ARBA00023098"/>
    </source>
</evidence>
<comment type="subcellular location">
    <subcellularLocation>
        <location evidence="1">Peroxisome</location>
    </subcellularLocation>
</comment>
<gene>
    <name evidence="15" type="ORF">HB375_04535</name>
</gene>
<dbReference type="SUPFAM" id="SSF52096">
    <property type="entry name" value="ClpP/crotonase"/>
    <property type="match status" value="1"/>
</dbReference>
<dbReference type="CDD" id="cd06558">
    <property type="entry name" value="crotonase-like"/>
    <property type="match status" value="1"/>
</dbReference>
<dbReference type="SUPFAM" id="SSF48179">
    <property type="entry name" value="6-phosphogluconate dehydrogenase C-terminal domain-like"/>
    <property type="match status" value="2"/>
</dbReference>
<name>A0ABX0V821_9HYPH</name>
<comment type="catalytic activity">
    <reaction evidence="12">
        <text>a (3S)-3-hydroxyacyl-CoA + NAD(+) = a 3-oxoacyl-CoA + NADH + H(+)</text>
        <dbReference type="Rhea" id="RHEA:22432"/>
        <dbReference type="ChEBI" id="CHEBI:15378"/>
        <dbReference type="ChEBI" id="CHEBI:57318"/>
        <dbReference type="ChEBI" id="CHEBI:57540"/>
        <dbReference type="ChEBI" id="CHEBI:57945"/>
        <dbReference type="ChEBI" id="CHEBI:90726"/>
        <dbReference type="EC" id="1.1.1.35"/>
    </reaction>
</comment>
<keyword evidence="9" id="KW-0413">Isomerase</keyword>
<accession>A0ABX0V821</accession>
<evidence type="ECO:0000259" key="14">
    <source>
        <dbReference type="Pfam" id="PF02737"/>
    </source>
</evidence>
<dbReference type="InterPro" id="IPR006176">
    <property type="entry name" value="3-OHacyl-CoA_DH_NAD-bd"/>
</dbReference>
<dbReference type="Proteomes" id="UP000707352">
    <property type="component" value="Unassembled WGS sequence"/>
</dbReference>
<keyword evidence="10" id="KW-0456">Lyase</keyword>
<evidence type="ECO:0000256" key="6">
    <source>
        <dbReference type="ARBA" id="ARBA00023027"/>
    </source>
</evidence>
<evidence type="ECO:0000256" key="3">
    <source>
        <dbReference type="ARBA" id="ARBA00022832"/>
    </source>
</evidence>
<evidence type="ECO:0000256" key="9">
    <source>
        <dbReference type="ARBA" id="ARBA00023235"/>
    </source>
</evidence>
<evidence type="ECO:0000259" key="13">
    <source>
        <dbReference type="Pfam" id="PF00725"/>
    </source>
</evidence>
<evidence type="ECO:0000256" key="11">
    <source>
        <dbReference type="ARBA" id="ARBA00023268"/>
    </source>
</evidence>
<dbReference type="Gene3D" id="1.10.1040.50">
    <property type="match status" value="1"/>
</dbReference>
<reference evidence="15 16" key="1">
    <citation type="submission" date="2020-03" db="EMBL/GenBank/DDBJ databases">
        <title>The genome sequence of Microvirga sp. c23x22.</title>
        <authorList>
            <person name="Zhang X."/>
        </authorList>
    </citation>
    <scope>NUCLEOTIDE SEQUENCE [LARGE SCALE GENOMIC DNA]</scope>
    <source>
        <strain evidence="16">c23x22</strain>
    </source>
</reference>
<evidence type="ECO:0000256" key="2">
    <source>
        <dbReference type="ARBA" id="ARBA00005005"/>
    </source>
</evidence>
<dbReference type="Pfam" id="PF00725">
    <property type="entry name" value="3HCDH"/>
    <property type="match status" value="1"/>
</dbReference>
<evidence type="ECO:0000313" key="16">
    <source>
        <dbReference type="Proteomes" id="UP000707352"/>
    </source>
</evidence>
<dbReference type="RefSeq" id="WP_167671804.1">
    <property type="nucleotide sequence ID" value="NZ_JAATJS010000002.1"/>
</dbReference>
<dbReference type="Gene3D" id="3.90.226.10">
    <property type="entry name" value="2-enoyl-CoA Hydratase, Chain A, domain 1"/>
    <property type="match status" value="1"/>
</dbReference>
<organism evidence="15 16">
    <name type="scientific">Microvirga terricola</name>
    <dbReference type="NCBI Taxonomy" id="2719797"/>
    <lineage>
        <taxon>Bacteria</taxon>
        <taxon>Pseudomonadati</taxon>
        <taxon>Pseudomonadota</taxon>
        <taxon>Alphaproteobacteria</taxon>
        <taxon>Hyphomicrobiales</taxon>
        <taxon>Methylobacteriaceae</taxon>
        <taxon>Microvirga</taxon>
    </lineage>
</organism>